<dbReference type="Proteomes" id="UP000299290">
    <property type="component" value="Unassembled WGS sequence"/>
</dbReference>
<evidence type="ECO:0008006" key="3">
    <source>
        <dbReference type="Google" id="ProtNLM"/>
    </source>
</evidence>
<dbReference type="EMBL" id="BJHV01000001">
    <property type="protein sequence ID" value="GDY45550.1"/>
    <property type="molecule type" value="Genomic_DNA"/>
</dbReference>
<reference evidence="1 2" key="1">
    <citation type="journal article" date="2020" name="Int. J. Syst. Evol. Microbiol.">
        <title>Reclassification of Streptomyces castelarensis and Streptomyces sporoclivatus as later heterotypic synonyms of Streptomyces antimycoticus.</title>
        <authorList>
            <person name="Komaki H."/>
            <person name="Tamura T."/>
        </authorList>
    </citation>
    <scope>NUCLEOTIDE SEQUENCE [LARGE SCALE GENOMIC DNA]</scope>
    <source>
        <strain evidence="1 2">NBRC 12839</strain>
    </source>
</reference>
<proteinExistence type="predicted"/>
<keyword evidence="2" id="KW-1185">Reference proteome</keyword>
<sequence length="42" mass="4446">MRERVNLLGGTLDAGPVTGPRGMVWQVRAALPRGDESAQSVP</sequence>
<gene>
    <name evidence="1" type="ORF">SANT12839_064320</name>
</gene>
<evidence type="ECO:0000313" key="2">
    <source>
        <dbReference type="Proteomes" id="UP000299290"/>
    </source>
</evidence>
<comment type="caution">
    <text evidence="1">The sequence shown here is derived from an EMBL/GenBank/DDBJ whole genome shotgun (WGS) entry which is preliminary data.</text>
</comment>
<protein>
    <recommendedName>
        <fullName evidence="3">Signal transduction histidine kinase subgroup 3 dimerisation and phosphoacceptor domain-containing protein</fullName>
    </recommendedName>
</protein>
<dbReference type="AlphaFoldDB" id="A0A4D4KFH3"/>
<evidence type="ECO:0000313" key="1">
    <source>
        <dbReference type="EMBL" id="GDY45550.1"/>
    </source>
</evidence>
<accession>A0A4D4KFH3</accession>
<organism evidence="1 2">
    <name type="scientific">Streptomyces antimycoticus</name>
    <dbReference type="NCBI Taxonomy" id="68175"/>
    <lineage>
        <taxon>Bacteria</taxon>
        <taxon>Bacillati</taxon>
        <taxon>Actinomycetota</taxon>
        <taxon>Actinomycetes</taxon>
        <taxon>Kitasatosporales</taxon>
        <taxon>Streptomycetaceae</taxon>
        <taxon>Streptomyces</taxon>
        <taxon>Streptomyces violaceusniger group</taxon>
    </lineage>
</organism>
<name>A0A4D4KFH3_9ACTN</name>